<dbReference type="SUPFAM" id="SSF53092">
    <property type="entry name" value="Creatinase/prolidase N-terminal domain"/>
    <property type="match status" value="1"/>
</dbReference>
<dbReference type="Proteomes" id="UP001156102">
    <property type="component" value="Unassembled WGS sequence"/>
</dbReference>
<evidence type="ECO:0000256" key="1">
    <source>
        <dbReference type="ARBA" id="ARBA00001936"/>
    </source>
</evidence>
<dbReference type="CDD" id="cd01092">
    <property type="entry name" value="APP-like"/>
    <property type="match status" value="1"/>
</dbReference>
<comment type="similarity">
    <text evidence="2">Belongs to the peptidase M24B family.</text>
</comment>
<dbReference type="GO" id="GO:0046872">
    <property type="term" value="F:metal ion binding"/>
    <property type="evidence" value="ECO:0007669"/>
    <property type="project" value="UniProtKB-KW"/>
</dbReference>
<comment type="cofactor">
    <cofactor evidence="1">
        <name>Mn(2+)</name>
        <dbReference type="ChEBI" id="CHEBI:29035"/>
    </cofactor>
</comment>
<keyword evidence="3" id="KW-0479">Metal-binding</keyword>
<dbReference type="InterPro" id="IPR050659">
    <property type="entry name" value="Peptidase_M24B"/>
</dbReference>
<evidence type="ECO:0000313" key="9">
    <source>
        <dbReference type="Proteomes" id="UP001156102"/>
    </source>
</evidence>
<reference evidence="8" key="1">
    <citation type="submission" date="2022-07" db="EMBL/GenBank/DDBJ databases">
        <authorList>
            <person name="Li W.-J."/>
            <person name="Deng Q.-Q."/>
        </authorList>
    </citation>
    <scope>NUCLEOTIDE SEQUENCE</scope>
    <source>
        <strain evidence="8">SYSU M60031</strain>
    </source>
</reference>
<dbReference type="GO" id="GO:0004177">
    <property type="term" value="F:aminopeptidase activity"/>
    <property type="evidence" value="ECO:0007669"/>
    <property type="project" value="UniProtKB-ARBA"/>
</dbReference>
<accession>A0AA41X5Y3</accession>
<keyword evidence="4" id="KW-0378">Hydrolase</keyword>
<gene>
    <name evidence="8" type="ORF">NK662_02680</name>
</gene>
<evidence type="ECO:0000256" key="3">
    <source>
        <dbReference type="ARBA" id="ARBA00022723"/>
    </source>
</evidence>
<dbReference type="PANTHER" id="PTHR46112:SF10">
    <property type="entry name" value="DIPEPTIDASE YKVY-RELATED"/>
    <property type="match status" value="1"/>
</dbReference>
<dbReference type="Gene3D" id="3.90.230.10">
    <property type="entry name" value="Creatinase/methionine aminopeptidase superfamily"/>
    <property type="match status" value="1"/>
</dbReference>
<comment type="caution">
    <text evidence="8">The sequence shown here is derived from an EMBL/GenBank/DDBJ whole genome shotgun (WGS) entry which is preliminary data.</text>
</comment>
<dbReference type="GO" id="GO:0008235">
    <property type="term" value="F:metalloexopeptidase activity"/>
    <property type="evidence" value="ECO:0007669"/>
    <property type="project" value="UniProtKB-ARBA"/>
</dbReference>
<feature type="domain" description="Peptidase M24" evidence="6">
    <location>
        <begin position="146"/>
        <end position="348"/>
    </location>
</feature>
<dbReference type="FunFam" id="3.90.230.10:FF:000014">
    <property type="entry name" value="Aminopeptidase P family protein"/>
    <property type="match status" value="1"/>
</dbReference>
<proteinExistence type="inferred from homology"/>
<evidence type="ECO:0000313" key="8">
    <source>
        <dbReference type="EMBL" id="MCP8967445.1"/>
    </source>
</evidence>
<name>A0AA41X5Y3_9BACI</name>
<dbReference type="InterPro" id="IPR001714">
    <property type="entry name" value="Pept_M24_MAP"/>
</dbReference>
<dbReference type="PROSITE" id="PS00491">
    <property type="entry name" value="PROLINE_PEPTIDASE"/>
    <property type="match status" value="1"/>
</dbReference>
<evidence type="ECO:0000259" key="6">
    <source>
        <dbReference type="Pfam" id="PF00557"/>
    </source>
</evidence>
<dbReference type="InterPro" id="IPR000994">
    <property type="entry name" value="Pept_M24"/>
</dbReference>
<dbReference type="AlphaFoldDB" id="A0AA41X5Y3"/>
<dbReference type="SUPFAM" id="SSF55920">
    <property type="entry name" value="Creatinase/aminopeptidase"/>
    <property type="match status" value="1"/>
</dbReference>
<dbReference type="Pfam" id="PF00557">
    <property type="entry name" value="Peptidase_M24"/>
    <property type="match status" value="1"/>
</dbReference>
<dbReference type="InterPro" id="IPR036005">
    <property type="entry name" value="Creatinase/aminopeptidase-like"/>
</dbReference>
<dbReference type="InterPro" id="IPR029149">
    <property type="entry name" value="Creatin/AminoP/Spt16_N"/>
</dbReference>
<dbReference type="PANTHER" id="PTHR46112">
    <property type="entry name" value="AMINOPEPTIDASE"/>
    <property type="match status" value="1"/>
</dbReference>
<dbReference type="Gene3D" id="3.40.350.10">
    <property type="entry name" value="Creatinase/prolidase N-terminal domain"/>
    <property type="match status" value="1"/>
</dbReference>
<keyword evidence="9" id="KW-1185">Reference proteome</keyword>
<sequence length="365" mass="40465">MNQRLQKLSSWLQHQNLDAAFVTSTPNVFYISNFHCEPHERLLGIFAFPEHEPILVCPKMEEGQARSAGWGYEIIGYSDTDNPWALIAASLQKRGVQGEYIAIEKEHLNVERYENIRALFPQASFTAAEAKLHELRMLKDEKELAILRQAAYMADLAIEIGVSQIAEGKTELDVLASIEYELKKQGIQKMSFDTMVLTGANSALPHGTPGTNRIKHGDFVLFDLGVIIDGYCSDITRTVAFGAVTEEQKRIYNTVLAGQLQAVQACKPGTPLDAIDRAARSLIEENGFGQYFPHRLGHGLGISVHEYPSVTDANTTPLQAGMVFTIEPGIYVPGVGGVRIEDDVYITETGVELLTKYPKELQIIK</sequence>
<organism evidence="8 9">
    <name type="scientific">Ectobacillus ponti</name>
    <dbReference type="NCBI Taxonomy" id="2961894"/>
    <lineage>
        <taxon>Bacteria</taxon>
        <taxon>Bacillati</taxon>
        <taxon>Bacillota</taxon>
        <taxon>Bacilli</taxon>
        <taxon>Bacillales</taxon>
        <taxon>Bacillaceae</taxon>
        <taxon>Ectobacillus</taxon>
    </lineage>
</organism>
<evidence type="ECO:0000259" key="7">
    <source>
        <dbReference type="Pfam" id="PF01321"/>
    </source>
</evidence>
<feature type="domain" description="Creatinase N-terminal" evidence="7">
    <location>
        <begin position="4"/>
        <end position="137"/>
    </location>
</feature>
<evidence type="ECO:0000256" key="5">
    <source>
        <dbReference type="ARBA" id="ARBA00023211"/>
    </source>
</evidence>
<dbReference type="InterPro" id="IPR001131">
    <property type="entry name" value="Peptidase_M24B_aminopep-P_CS"/>
</dbReference>
<dbReference type="Pfam" id="PF01321">
    <property type="entry name" value="Creatinase_N"/>
    <property type="match status" value="1"/>
</dbReference>
<dbReference type="EMBL" id="JANCLT010000001">
    <property type="protein sequence ID" value="MCP8967445.1"/>
    <property type="molecule type" value="Genomic_DNA"/>
</dbReference>
<dbReference type="RefSeq" id="WP_254757082.1">
    <property type="nucleotide sequence ID" value="NZ_JANCLT010000001.1"/>
</dbReference>
<keyword evidence="5" id="KW-0464">Manganese</keyword>
<dbReference type="InterPro" id="IPR000587">
    <property type="entry name" value="Creatinase_N"/>
</dbReference>
<evidence type="ECO:0000256" key="2">
    <source>
        <dbReference type="ARBA" id="ARBA00008766"/>
    </source>
</evidence>
<evidence type="ECO:0000256" key="4">
    <source>
        <dbReference type="ARBA" id="ARBA00022801"/>
    </source>
</evidence>
<dbReference type="PRINTS" id="PR00599">
    <property type="entry name" value="MAPEPTIDASE"/>
</dbReference>
<protein>
    <submittedName>
        <fullName evidence="8">Xaa-Pro peptidase family protein</fullName>
    </submittedName>
</protein>